<evidence type="ECO:0000256" key="1">
    <source>
        <dbReference type="ARBA" id="ARBA00022723"/>
    </source>
</evidence>
<feature type="region of interest" description="Disordered" evidence="10">
    <location>
        <begin position="260"/>
        <end position="290"/>
    </location>
</feature>
<evidence type="ECO:0000256" key="8">
    <source>
        <dbReference type="PROSITE-ProRule" id="PRU00071"/>
    </source>
</evidence>
<dbReference type="OMA" id="AISCKSI"/>
<organism evidence="12 13">
    <name type="scientific">Triticum turgidum subsp. durum</name>
    <name type="common">Durum wheat</name>
    <name type="synonym">Triticum durum</name>
    <dbReference type="NCBI Taxonomy" id="4567"/>
    <lineage>
        <taxon>Eukaryota</taxon>
        <taxon>Viridiplantae</taxon>
        <taxon>Streptophyta</taxon>
        <taxon>Embryophyta</taxon>
        <taxon>Tracheophyta</taxon>
        <taxon>Spermatophyta</taxon>
        <taxon>Magnoliopsida</taxon>
        <taxon>Liliopsida</taxon>
        <taxon>Poales</taxon>
        <taxon>Poaceae</taxon>
        <taxon>BOP clade</taxon>
        <taxon>Pooideae</taxon>
        <taxon>Triticodae</taxon>
        <taxon>Triticeae</taxon>
        <taxon>Triticinae</taxon>
        <taxon>Triticum</taxon>
    </lineage>
</organism>
<evidence type="ECO:0000256" key="10">
    <source>
        <dbReference type="SAM" id="MobiDB-lite"/>
    </source>
</evidence>
<sequence length="385" mass="39844">MIQELLGGTAMEQQQQQQQLKCAGNAANHHGSLPMVLQPISSNPSPTSSSTSSRSSTQRSPSAASSPQGQGQAQQGPPGPEQAPLRCPRCNSSNTKFCYYNNYNLTQPRHFCKTCRRYWTKGGALRNVPIGGGCRKPRPMPAPVAKAQPSSCKSVLGMGVGAAPSLGLGMGVGGGMSWASAPQTATAQLMALLNSARAGYAGSNMHLLLGLDTMGQLQVLPGSANGGQGMSPSLWPQATHRPTMPPPPMHLDSHLGMGSLGLGQGQGHHNLLSGLELKPPSSSPSPSSLAASYYSDQLNAVVSNGGAGRPHPYDTPASSYPCSTAMCSLPPSASTVSAAQSSHTVGMDQQPPTMSLGTQEMQYWSGGPASMMAWPDLPTLNGAFP</sequence>
<reference evidence="12 13" key="1">
    <citation type="submission" date="2017-09" db="EMBL/GenBank/DDBJ databases">
        <authorList>
            <consortium name="International Durum Wheat Genome Sequencing Consortium (IDWGSC)"/>
            <person name="Milanesi L."/>
        </authorList>
    </citation>
    <scope>NUCLEOTIDE SEQUENCE [LARGE SCALE GENOMIC DNA]</scope>
    <source>
        <strain evidence="13">cv. Svevo</strain>
    </source>
</reference>
<dbReference type="EMBL" id="LT934119">
    <property type="protein sequence ID" value="VAI22316.1"/>
    <property type="molecule type" value="Genomic_DNA"/>
</dbReference>
<gene>
    <name evidence="12" type="ORF">TRITD_5Av1G207890</name>
</gene>
<evidence type="ECO:0000313" key="12">
    <source>
        <dbReference type="EMBL" id="VAI22316.1"/>
    </source>
</evidence>
<protein>
    <recommendedName>
        <fullName evidence="9">Dof zinc finger protein</fullName>
    </recommendedName>
</protein>
<dbReference type="GO" id="GO:0003677">
    <property type="term" value="F:DNA binding"/>
    <property type="evidence" value="ECO:0007669"/>
    <property type="project" value="UniProtKB-UniRule"/>
</dbReference>
<feature type="compositionally biased region" description="Low complexity" evidence="10">
    <location>
        <begin position="38"/>
        <end position="76"/>
    </location>
</feature>
<feature type="compositionally biased region" description="Low complexity" evidence="10">
    <location>
        <begin position="267"/>
        <end position="290"/>
    </location>
</feature>
<dbReference type="Proteomes" id="UP000324705">
    <property type="component" value="Chromosome 5A"/>
</dbReference>
<evidence type="ECO:0000256" key="2">
    <source>
        <dbReference type="ARBA" id="ARBA00022771"/>
    </source>
</evidence>
<keyword evidence="3 9" id="KW-0862">Zinc</keyword>
<evidence type="ECO:0000313" key="13">
    <source>
        <dbReference type="Proteomes" id="UP000324705"/>
    </source>
</evidence>
<dbReference type="Pfam" id="PF02701">
    <property type="entry name" value="Zn_ribbon_Dof"/>
    <property type="match status" value="1"/>
</dbReference>
<keyword evidence="13" id="KW-1185">Reference proteome</keyword>
<evidence type="ECO:0000256" key="7">
    <source>
        <dbReference type="ARBA" id="ARBA00023242"/>
    </source>
</evidence>
<comment type="subcellular location">
    <subcellularLocation>
        <location evidence="8 9">Nucleus</location>
    </subcellularLocation>
</comment>
<keyword evidence="7 8" id="KW-0539">Nucleus</keyword>
<dbReference type="GO" id="GO:0008270">
    <property type="term" value="F:zinc ion binding"/>
    <property type="evidence" value="ECO:0007669"/>
    <property type="project" value="UniProtKB-KW"/>
</dbReference>
<dbReference type="GO" id="GO:0003700">
    <property type="term" value="F:DNA-binding transcription factor activity"/>
    <property type="evidence" value="ECO:0007669"/>
    <property type="project" value="UniProtKB-UniRule"/>
</dbReference>
<keyword evidence="1 9" id="KW-0479">Metal-binding</keyword>
<dbReference type="InterPro" id="IPR045174">
    <property type="entry name" value="Dof"/>
</dbReference>
<dbReference type="AlphaFoldDB" id="A0A9R0TY64"/>
<evidence type="ECO:0000256" key="6">
    <source>
        <dbReference type="ARBA" id="ARBA00023163"/>
    </source>
</evidence>
<feature type="region of interest" description="Disordered" evidence="10">
    <location>
        <begin position="1"/>
        <end position="86"/>
    </location>
</feature>
<keyword evidence="4 9" id="KW-0805">Transcription regulation</keyword>
<dbReference type="InterPro" id="IPR003851">
    <property type="entry name" value="Znf_Dof"/>
</dbReference>
<keyword evidence="2 8" id="KW-0863">Zinc-finger</keyword>
<dbReference type="GO" id="GO:0005634">
    <property type="term" value="C:nucleus"/>
    <property type="evidence" value="ECO:0007669"/>
    <property type="project" value="UniProtKB-SubCell"/>
</dbReference>
<dbReference type="Gramene" id="TRITD5Av1G207890.1">
    <property type="protein sequence ID" value="TRITD5Av1G207890.1"/>
    <property type="gene ID" value="TRITD5Av1G207890"/>
</dbReference>
<keyword evidence="6 9" id="KW-0804">Transcription</keyword>
<evidence type="ECO:0000256" key="5">
    <source>
        <dbReference type="ARBA" id="ARBA00023125"/>
    </source>
</evidence>
<evidence type="ECO:0000256" key="4">
    <source>
        <dbReference type="ARBA" id="ARBA00023015"/>
    </source>
</evidence>
<comment type="function">
    <text evidence="9">Transcription factor that binds specifically to a 5'-AA[AG]G-3' consensus core sequence.</text>
</comment>
<evidence type="ECO:0000256" key="3">
    <source>
        <dbReference type="ARBA" id="ARBA00022833"/>
    </source>
</evidence>
<dbReference type="PANTHER" id="PTHR31992:SF313">
    <property type="entry name" value="DOF ZINC FINGER PROTEIN DOF5.7"/>
    <property type="match status" value="1"/>
</dbReference>
<feature type="domain" description="Dof-type" evidence="11">
    <location>
        <begin position="85"/>
        <end position="139"/>
    </location>
</feature>
<dbReference type="PROSITE" id="PS50884">
    <property type="entry name" value="ZF_DOF_2"/>
    <property type="match status" value="1"/>
</dbReference>
<dbReference type="PROSITE" id="PS01361">
    <property type="entry name" value="ZF_DOF_1"/>
    <property type="match status" value="1"/>
</dbReference>
<accession>A0A9R0TY64</accession>
<proteinExistence type="predicted"/>
<evidence type="ECO:0000256" key="9">
    <source>
        <dbReference type="RuleBase" id="RU369094"/>
    </source>
</evidence>
<evidence type="ECO:0000259" key="11">
    <source>
        <dbReference type="PROSITE" id="PS50884"/>
    </source>
</evidence>
<name>A0A9R0TY64_TRITD</name>
<dbReference type="PANTHER" id="PTHR31992">
    <property type="entry name" value="DOF ZINC FINGER PROTEIN DOF1.4-RELATED"/>
    <property type="match status" value="1"/>
</dbReference>
<keyword evidence="5 8" id="KW-0238">DNA-binding</keyword>